<reference evidence="3" key="1">
    <citation type="journal article" date="2010" name="Nat. Biotechnol.">
        <title>Draft genome sequence of the oilseed species Ricinus communis.</title>
        <authorList>
            <person name="Chan A.P."/>
            <person name="Crabtree J."/>
            <person name="Zhao Q."/>
            <person name="Lorenzi H."/>
            <person name="Orvis J."/>
            <person name="Puiu D."/>
            <person name="Melake-Berhan A."/>
            <person name="Jones K.M."/>
            <person name="Redman J."/>
            <person name="Chen G."/>
            <person name="Cahoon E.B."/>
            <person name="Gedil M."/>
            <person name="Stanke M."/>
            <person name="Haas B.J."/>
            <person name="Wortman J.R."/>
            <person name="Fraser-Liggett C.M."/>
            <person name="Ravel J."/>
            <person name="Rabinowicz P.D."/>
        </authorList>
    </citation>
    <scope>NUCLEOTIDE SEQUENCE [LARGE SCALE GENOMIC DNA]</scope>
    <source>
        <strain evidence="3">cv. Hale</strain>
    </source>
</reference>
<dbReference type="eggNOG" id="KOG0048">
    <property type="taxonomic scope" value="Eukaryota"/>
</dbReference>
<dbReference type="EMBL" id="EQ973835">
    <property type="protein sequence ID" value="EEF43142.1"/>
    <property type="molecule type" value="Genomic_DNA"/>
</dbReference>
<dbReference type="GO" id="GO:0006355">
    <property type="term" value="P:regulation of DNA-templated transcription"/>
    <property type="evidence" value="ECO:0000318"/>
    <property type="project" value="GO_Central"/>
</dbReference>
<dbReference type="GO" id="GO:0005634">
    <property type="term" value="C:nucleus"/>
    <property type="evidence" value="ECO:0000318"/>
    <property type="project" value="GO_Central"/>
</dbReference>
<accession>B9RZV9</accession>
<evidence type="ECO:0000313" key="3">
    <source>
        <dbReference type="Proteomes" id="UP000008311"/>
    </source>
</evidence>
<dbReference type="AlphaFoldDB" id="B9RZV9"/>
<gene>
    <name evidence="2" type="ORF">RCOM_1002070</name>
</gene>
<dbReference type="InParanoid" id="B9RZV9"/>
<sequence length="178" mass="19078">MPRLIERIQAANNTTTAAAATTTTSTAAPTTTTTAEAPNHHLMATDEMGSGQWAAMAGGGMIRNDFGVAHVTPSYTTPETSSTAASSDSFGTQVSPVSDMTNNNDHYSISVNHNANPDTNYFQSGQVCYSESMISPSGYFNQGLDFQAMEQNNINQLWADGGDTTDNLWSVDDIWFNM</sequence>
<dbReference type="GO" id="GO:0043565">
    <property type="term" value="F:sequence-specific DNA binding"/>
    <property type="evidence" value="ECO:0000318"/>
    <property type="project" value="GO_Central"/>
</dbReference>
<proteinExistence type="predicted"/>
<name>B9RZV9_RICCO</name>
<keyword evidence="3" id="KW-1185">Reference proteome</keyword>
<protein>
    <submittedName>
        <fullName evidence="2">Uncharacterized protein</fullName>
    </submittedName>
</protein>
<feature type="compositionally biased region" description="Low complexity" evidence="1">
    <location>
        <begin position="12"/>
        <end position="37"/>
    </location>
</feature>
<evidence type="ECO:0000256" key="1">
    <source>
        <dbReference type="SAM" id="MobiDB-lite"/>
    </source>
</evidence>
<dbReference type="Proteomes" id="UP000008311">
    <property type="component" value="Unassembled WGS sequence"/>
</dbReference>
<organism evidence="2 3">
    <name type="scientific">Ricinus communis</name>
    <name type="common">Castor bean</name>
    <dbReference type="NCBI Taxonomy" id="3988"/>
    <lineage>
        <taxon>Eukaryota</taxon>
        <taxon>Viridiplantae</taxon>
        <taxon>Streptophyta</taxon>
        <taxon>Embryophyta</taxon>
        <taxon>Tracheophyta</taxon>
        <taxon>Spermatophyta</taxon>
        <taxon>Magnoliopsida</taxon>
        <taxon>eudicotyledons</taxon>
        <taxon>Gunneridae</taxon>
        <taxon>Pentapetalae</taxon>
        <taxon>rosids</taxon>
        <taxon>fabids</taxon>
        <taxon>Malpighiales</taxon>
        <taxon>Euphorbiaceae</taxon>
        <taxon>Acalyphoideae</taxon>
        <taxon>Acalypheae</taxon>
        <taxon>Ricinus</taxon>
    </lineage>
</organism>
<feature type="region of interest" description="Disordered" evidence="1">
    <location>
        <begin position="12"/>
        <end position="38"/>
    </location>
</feature>
<evidence type="ECO:0000313" key="2">
    <source>
        <dbReference type="EMBL" id="EEF43142.1"/>
    </source>
</evidence>